<dbReference type="OrthoDB" id="290748at2"/>
<dbReference type="EMBL" id="CP036343">
    <property type="protein sequence ID" value="QDT94157.1"/>
    <property type="molecule type" value="Genomic_DNA"/>
</dbReference>
<accession>A0A517VMA8</accession>
<protein>
    <submittedName>
        <fullName evidence="1">Uncharacterized protein</fullName>
    </submittedName>
</protein>
<evidence type="ECO:0000313" key="1">
    <source>
        <dbReference type="EMBL" id="QDT94157.1"/>
    </source>
</evidence>
<name>A0A517VMA8_9PLAN</name>
<organism evidence="1 2">
    <name type="scientific">Gimesia algae</name>
    <dbReference type="NCBI Taxonomy" id="2527971"/>
    <lineage>
        <taxon>Bacteria</taxon>
        <taxon>Pseudomonadati</taxon>
        <taxon>Planctomycetota</taxon>
        <taxon>Planctomycetia</taxon>
        <taxon>Planctomycetales</taxon>
        <taxon>Planctomycetaceae</taxon>
        <taxon>Gimesia</taxon>
    </lineage>
</organism>
<dbReference type="Proteomes" id="UP000316855">
    <property type="component" value="Chromosome"/>
</dbReference>
<gene>
    <name evidence="1" type="ORF">Pan161_58500</name>
</gene>
<sequence length="265" mass="29459">MTERFSNYQVTADFKNTLESMVAWYKRNFEKLPDQKHLKTEGVRPPIRYVTLQPYSNYIIKKYATGSYDLDGDERNGQEFTVKVDGDLPIPVAVTHYEPYGNHKQLVTFVGDNIAGDIKLALNGDETDPISLLAQNATSENIVTALEKLPVIGSGNVAVTVYPGRWLIEFMGDLSGMSFDNFEVDIPSAAIFEVHVCETLWGDSRRVEKIHYPIPLIGEWDGDDNTVNDAVAAGSIGTGHWFPGVGYVSDLNECRDYNGDGTPNL</sequence>
<evidence type="ECO:0000313" key="2">
    <source>
        <dbReference type="Proteomes" id="UP000316855"/>
    </source>
</evidence>
<proteinExistence type="predicted"/>
<keyword evidence="2" id="KW-1185">Reference proteome</keyword>
<dbReference type="RefSeq" id="WP_145232085.1">
    <property type="nucleotide sequence ID" value="NZ_CP036343.1"/>
</dbReference>
<dbReference type="AlphaFoldDB" id="A0A517VMA8"/>
<reference evidence="1 2" key="1">
    <citation type="submission" date="2019-02" db="EMBL/GenBank/DDBJ databases">
        <title>Deep-cultivation of Planctomycetes and their phenomic and genomic characterization uncovers novel biology.</title>
        <authorList>
            <person name="Wiegand S."/>
            <person name="Jogler M."/>
            <person name="Boedeker C."/>
            <person name="Pinto D."/>
            <person name="Vollmers J."/>
            <person name="Rivas-Marin E."/>
            <person name="Kohn T."/>
            <person name="Peeters S.H."/>
            <person name="Heuer A."/>
            <person name="Rast P."/>
            <person name="Oberbeckmann S."/>
            <person name="Bunk B."/>
            <person name="Jeske O."/>
            <person name="Meyerdierks A."/>
            <person name="Storesund J.E."/>
            <person name="Kallscheuer N."/>
            <person name="Luecker S."/>
            <person name="Lage O.M."/>
            <person name="Pohl T."/>
            <person name="Merkel B.J."/>
            <person name="Hornburger P."/>
            <person name="Mueller R.-W."/>
            <person name="Bruemmer F."/>
            <person name="Labrenz M."/>
            <person name="Spormann A.M."/>
            <person name="Op den Camp H."/>
            <person name="Overmann J."/>
            <person name="Amann R."/>
            <person name="Jetten M.S.M."/>
            <person name="Mascher T."/>
            <person name="Medema M.H."/>
            <person name="Devos D.P."/>
            <person name="Kaster A.-K."/>
            <person name="Ovreas L."/>
            <person name="Rohde M."/>
            <person name="Galperin M.Y."/>
            <person name="Jogler C."/>
        </authorList>
    </citation>
    <scope>NUCLEOTIDE SEQUENCE [LARGE SCALE GENOMIC DNA]</scope>
    <source>
        <strain evidence="1 2">Pan161</strain>
    </source>
</reference>
<dbReference type="KEGG" id="gax:Pan161_58500"/>